<dbReference type="AlphaFoldDB" id="A0AAV7K1T4"/>
<comment type="caution">
    <text evidence="7">The sequence shown here is derived from an EMBL/GenBank/DDBJ whole genome shotgun (WGS) entry which is preliminary data.</text>
</comment>
<dbReference type="Gene3D" id="1.10.472.10">
    <property type="entry name" value="Cyclin-like"/>
    <property type="match status" value="2"/>
</dbReference>
<dbReference type="Pfam" id="PF00134">
    <property type="entry name" value="Cyclin_N"/>
    <property type="match status" value="1"/>
</dbReference>
<evidence type="ECO:0000313" key="8">
    <source>
        <dbReference type="Proteomes" id="UP001165289"/>
    </source>
</evidence>
<organism evidence="7 8">
    <name type="scientific">Oopsacas minuta</name>
    <dbReference type="NCBI Taxonomy" id="111878"/>
    <lineage>
        <taxon>Eukaryota</taxon>
        <taxon>Metazoa</taxon>
        <taxon>Porifera</taxon>
        <taxon>Hexactinellida</taxon>
        <taxon>Hexasterophora</taxon>
        <taxon>Lyssacinosida</taxon>
        <taxon>Leucopsacidae</taxon>
        <taxon>Oopsacas</taxon>
    </lineage>
</organism>
<dbReference type="InterPro" id="IPR006671">
    <property type="entry name" value="Cyclin_N"/>
</dbReference>
<comment type="similarity">
    <text evidence="4">Belongs to the cyclin family.</text>
</comment>
<keyword evidence="3" id="KW-0131">Cell cycle</keyword>
<keyword evidence="2 4" id="KW-0195">Cyclin</keyword>
<dbReference type="InterPro" id="IPR013763">
    <property type="entry name" value="Cyclin-like_dom"/>
</dbReference>
<evidence type="ECO:0000256" key="3">
    <source>
        <dbReference type="ARBA" id="ARBA00023306"/>
    </source>
</evidence>
<keyword evidence="8" id="KW-1185">Reference proteome</keyword>
<protein>
    <submittedName>
        <fullName evidence="7">G2/mitotic-specific cyclin-B3 isoform X1</fullName>
    </submittedName>
</protein>
<dbReference type="SMART" id="SM01332">
    <property type="entry name" value="Cyclin_C"/>
    <property type="match status" value="1"/>
</dbReference>
<name>A0AAV7K1T4_9METZ</name>
<feature type="domain" description="Cyclin-like" evidence="5">
    <location>
        <begin position="114"/>
        <end position="200"/>
    </location>
</feature>
<gene>
    <name evidence="7" type="ORF">LOD99_2502</name>
</gene>
<dbReference type="FunFam" id="1.10.472.10:FF:000001">
    <property type="entry name" value="G2/mitotic-specific cyclin"/>
    <property type="match status" value="1"/>
</dbReference>
<dbReference type="InterPro" id="IPR036915">
    <property type="entry name" value="Cyclin-like_sf"/>
</dbReference>
<sequence>MPTVVVHNLENARIILGNVTNEIQPLDVKDKTKLNFPSKTTVKPNDNKPIHIPIPCSNELKEFSDIFSDLEYNNEYILEVYSNTAKLEHRFIPVDYFSVEQHRVTEKMRTILIEWLVQIQEEFQLCHETLYKAVIIKDLYLSRTTDCIKLEEYQLVGACSLWIASKYEEIYPPNLANFSSLCDNIYSKRRFMQMERDIMRTIDFQLYMPVPYTLTRVLNKIVDGNMALLTLARYICELTLVNFDCCQFASSRVATSCFFIALKMYEHDWSQKIQEFTGYSPFSLKPVIIKLNEILHESFQNKKKTQIRLKYIHPVFFKVAQKSPIPTSALF</sequence>
<dbReference type="PANTHER" id="PTHR10177">
    <property type="entry name" value="CYCLINS"/>
    <property type="match status" value="1"/>
</dbReference>
<evidence type="ECO:0000259" key="5">
    <source>
        <dbReference type="SMART" id="SM00385"/>
    </source>
</evidence>
<dbReference type="InterPro" id="IPR004367">
    <property type="entry name" value="Cyclin_C-dom"/>
</dbReference>
<evidence type="ECO:0000256" key="4">
    <source>
        <dbReference type="RuleBase" id="RU000383"/>
    </source>
</evidence>
<dbReference type="GO" id="GO:0051301">
    <property type="term" value="P:cell division"/>
    <property type="evidence" value="ECO:0007669"/>
    <property type="project" value="UniProtKB-KW"/>
</dbReference>
<proteinExistence type="inferred from homology"/>
<dbReference type="InterPro" id="IPR039361">
    <property type="entry name" value="Cyclin"/>
</dbReference>
<dbReference type="Pfam" id="PF02984">
    <property type="entry name" value="Cyclin_C"/>
    <property type="match status" value="1"/>
</dbReference>
<dbReference type="SUPFAM" id="SSF47954">
    <property type="entry name" value="Cyclin-like"/>
    <property type="match status" value="2"/>
</dbReference>
<keyword evidence="1" id="KW-0132">Cell division</keyword>
<feature type="domain" description="Cyclin C-terminal" evidence="6">
    <location>
        <begin position="209"/>
        <end position="325"/>
    </location>
</feature>
<accession>A0AAV7K1T4</accession>
<evidence type="ECO:0000256" key="1">
    <source>
        <dbReference type="ARBA" id="ARBA00022618"/>
    </source>
</evidence>
<dbReference type="Proteomes" id="UP001165289">
    <property type="component" value="Unassembled WGS sequence"/>
</dbReference>
<reference evidence="7 8" key="1">
    <citation type="journal article" date="2023" name="BMC Biol.">
        <title>The compact genome of the sponge Oopsacas minuta (Hexactinellida) is lacking key metazoan core genes.</title>
        <authorList>
            <person name="Santini S."/>
            <person name="Schenkelaars Q."/>
            <person name="Jourda C."/>
            <person name="Duchesne M."/>
            <person name="Belahbib H."/>
            <person name="Rocher C."/>
            <person name="Selva M."/>
            <person name="Riesgo A."/>
            <person name="Vervoort M."/>
            <person name="Leys S.P."/>
            <person name="Kodjabachian L."/>
            <person name="Le Bivic A."/>
            <person name="Borchiellini C."/>
            <person name="Claverie J.M."/>
            <person name="Renard E."/>
        </authorList>
    </citation>
    <scope>NUCLEOTIDE SEQUENCE [LARGE SCALE GENOMIC DNA]</scope>
    <source>
        <strain evidence="7">SPO-2</strain>
    </source>
</reference>
<evidence type="ECO:0000256" key="2">
    <source>
        <dbReference type="ARBA" id="ARBA00023127"/>
    </source>
</evidence>
<evidence type="ECO:0000259" key="6">
    <source>
        <dbReference type="SMART" id="SM01332"/>
    </source>
</evidence>
<dbReference type="SMART" id="SM00385">
    <property type="entry name" value="CYCLIN"/>
    <property type="match status" value="2"/>
</dbReference>
<dbReference type="EMBL" id="JAKMXF010000210">
    <property type="protein sequence ID" value="KAI6655214.1"/>
    <property type="molecule type" value="Genomic_DNA"/>
</dbReference>
<feature type="domain" description="Cyclin-like" evidence="5">
    <location>
        <begin position="212"/>
        <end position="296"/>
    </location>
</feature>
<evidence type="ECO:0000313" key="7">
    <source>
        <dbReference type="EMBL" id="KAI6655214.1"/>
    </source>
</evidence>